<keyword evidence="2" id="KW-1185">Reference proteome</keyword>
<dbReference type="EMBL" id="CP000143">
    <property type="protein sequence ID" value="ABA80270.2"/>
    <property type="molecule type" value="Genomic_DNA"/>
</dbReference>
<dbReference type="AlphaFoldDB" id="Q3IYW4"/>
<name>Q3IYW4_CERS4</name>
<evidence type="ECO:0000313" key="2">
    <source>
        <dbReference type="Proteomes" id="UP000002703"/>
    </source>
</evidence>
<gene>
    <name evidence="1" type="ORF">RSP_6231</name>
</gene>
<protein>
    <submittedName>
        <fullName evidence="1">Uncharacterized protein</fullName>
    </submittedName>
</protein>
<organism evidence="1 2">
    <name type="scientific">Cereibacter sphaeroides (strain ATCC 17023 / DSM 158 / JCM 6121 / CCUG 31486 / LMG 2827 / NBRC 12203 / NCIMB 8253 / ATH 2.4.1.)</name>
    <name type="common">Rhodobacter sphaeroides</name>
    <dbReference type="NCBI Taxonomy" id="272943"/>
    <lineage>
        <taxon>Bacteria</taxon>
        <taxon>Pseudomonadati</taxon>
        <taxon>Pseudomonadota</taxon>
        <taxon>Alphaproteobacteria</taxon>
        <taxon>Rhodobacterales</taxon>
        <taxon>Paracoccaceae</taxon>
        <taxon>Cereibacter</taxon>
    </lineage>
</organism>
<dbReference type="EnsemblBacteria" id="ABA80270">
    <property type="protein sequence ID" value="ABA80270"/>
    <property type="gene ID" value="RSP_6231"/>
</dbReference>
<accession>Q3IYW4</accession>
<dbReference type="Proteomes" id="UP000002703">
    <property type="component" value="Chromosome 1"/>
</dbReference>
<reference evidence="2" key="1">
    <citation type="submission" date="2005-09" db="EMBL/GenBank/DDBJ databases">
        <title>Complete sequence of chromosome 1 of Rhodobacter sphaeroides 2.4.1.</title>
        <authorList>
            <person name="Copeland A."/>
            <person name="Lucas S."/>
            <person name="Lapidus A."/>
            <person name="Barry K."/>
            <person name="Detter J.C."/>
            <person name="Glavina T."/>
            <person name="Hammon N."/>
            <person name="Israni S."/>
            <person name="Pitluck S."/>
            <person name="Richardson P."/>
            <person name="Mackenzie C."/>
            <person name="Choudhary M."/>
            <person name="Larimer F."/>
            <person name="Hauser L.J."/>
            <person name="Land M."/>
            <person name="Donohue T.J."/>
            <person name="Kaplan S."/>
        </authorList>
    </citation>
    <scope>NUCLEOTIDE SEQUENCE [LARGE SCALE GENOMIC DNA]</scope>
    <source>
        <strain evidence="2">ATCC 17023 / DSM 158 / JCM 6121 / CCUG 31486 / LMG 2827 / NBRC 12203 / NCIMB 8253 / ATH 2.4.1.</strain>
    </source>
</reference>
<dbReference type="KEGG" id="rsp:RSP_6231"/>
<sequence length="143" mass="15881">MSHYTLTVVGGFVPIMRKAVKRPSIRDFSQGLAKRSQERKAKHSNRLRQIGRCNLRACTSASFSCWAKVRALPKEVADAVFLVGLVGIGGFTPQHRDRQGPEVRTPVRCVRETDSLRQCLGQKDGLPDIVTAPKHAKVVSMTR</sequence>
<dbReference type="STRING" id="272943.RSP_6231"/>
<proteinExistence type="predicted"/>
<evidence type="ECO:0000313" key="1">
    <source>
        <dbReference type="EMBL" id="ABA80270.2"/>
    </source>
</evidence>